<dbReference type="Proteomes" id="UP000722957">
    <property type="component" value="Unassembled WGS sequence"/>
</dbReference>
<name>A0ABD4KTH0_VIBAN</name>
<dbReference type="AlphaFoldDB" id="A0ABD4KTH0"/>
<gene>
    <name evidence="1" type="ORF">EAY07_23610</name>
</gene>
<dbReference type="EMBL" id="RDOM01000699">
    <property type="protein sequence ID" value="MBF4274936.1"/>
    <property type="molecule type" value="Genomic_DNA"/>
</dbReference>
<sequence>LPAVRTHLQADAFFDARLPTQISLGVIAPQERQADSVESRHEMILESILSNLLYQRLLPHLIGQEGITDAFVSIDQDFGIAARMEWALVTLPVQWGHGLTLLEQTVRQAIRYG</sequence>
<organism evidence="1 2">
    <name type="scientific">Vibrio anguillarum</name>
    <name type="common">Listonella anguillarum</name>
    <dbReference type="NCBI Taxonomy" id="55601"/>
    <lineage>
        <taxon>Bacteria</taxon>
        <taxon>Pseudomonadati</taxon>
        <taxon>Pseudomonadota</taxon>
        <taxon>Gammaproteobacteria</taxon>
        <taxon>Vibrionales</taxon>
        <taxon>Vibrionaceae</taxon>
        <taxon>Vibrio</taxon>
    </lineage>
</organism>
<evidence type="ECO:0000313" key="1">
    <source>
        <dbReference type="EMBL" id="MBF4274936.1"/>
    </source>
</evidence>
<reference evidence="1 2" key="1">
    <citation type="journal article" date="2021" name="PeerJ">
        <title>Analysis of 44 Vibrio anguillarum genomes reveals high genetic diversity.</title>
        <authorList>
            <person name="Hansen M.J."/>
            <person name="Dalsgaard I."/>
        </authorList>
    </citation>
    <scope>NUCLEOTIDE SEQUENCE [LARGE SCALE GENOMIC DNA]</scope>
    <source>
        <strain evidence="1 2">17-16730-2A</strain>
    </source>
</reference>
<feature type="non-terminal residue" evidence="1">
    <location>
        <position position="1"/>
    </location>
</feature>
<evidence type="ECO:0000313" key="2">
    <source>
        <dbReference type="Proteomes" id="UP000722957"/>
    </source>
</evidence>
<protein>
    <submittedName>
        <fullName evidence="1">Insulinase family protein</fullName>
    </submittedName>
</protein>
<comment type="caution">
    <text evidence="1">The sequence shown here is derived from an EMBL/GenBank/DDBJ whole genome shotgun (WGS) entry which is preliminary data.</text>
</comment>
<accession>A0ABD4KTH0</accession>
<proteinExistence type="predicted"/>
<feature type="non-terminal residue" evidence="1">
    <location>
        <position position="113"/>
    </location>
</feature>